<sequence length="640" mass="72445">MGVSTKSKFLKNHNTIVNAKTWSRSCQTAIHEGINKTKVLHTMFEKKNAMCPNKHKNSLEAFVQCSFKKRPKEPKIDRESNWILAPLRQTALDKNKINNYKYFTRKSESSPSLSKLSNNRKKQEFSLDQNKILQKSRSHIYVKHFQSAKLNRTRLNKNHLNINGNNKPDDAMSYVGSIAETVNTTYPFTKMTSSRPVYQRVKKFSKLSKPLDNYNFVNNINQSSQKGSSENVTAESEPKPKKPKKPKAVVEGEEPTQSPDTPVVEEPKKKKKKSVDEGGLTGETESSQKPSEEPKTVDDESGQKPPEEQKPEGDQSDEPKKKKKLKIPTNEEETKRTSKDSQATTPVKISDAASTEEKPIKSKKAVATDEPHKIRDSVDSKRTSKLKDSSLPPCDGETDEPCNDADKRKKSKEASEGEKKSARFGGFVDEGEKKSPKFGGFADEPATSAATGKQLVQGEESDEGGDFEDEGTKYLKDLIGGETVRPIELAHYRSEEFIGTAITMRGGYRFNINFSQIPQEESEEEEDEIDDEEEEVGEPFSEDNVQPSEKPYCQTSCFRETFLKFINLWKNEINDKVFEKVDPNPPIFSKSTTSFIDNQAVEIECRPKPKRHRYSKYFSGDKKFGECDICLFCTPRCCQN</sequence>
<dbReference type="RefSeq" id="XP_009013383.1">
    <property type="nucleotide sequence ID" value="XM_009015135.1"/>
</dbReference>
<feature type="compositionally biased region" description="Acidic residues" evidence="1">
    <location>
        <begin position="459"/>
        <end position="469"/>
    </location>
</feature>
<feature type="compositionally biased region" description="Basic and acidic residues" evidence="1">
    <location>
        <begin position="355"/>
        <end position="388"/>
    </location>
</feature>
<dbReference type="GeneID" id="20202761"/>
<feature type="compositionally biased region" description="Basic and acidic residues" evidence="1">
    <location>
        <begin position="290"/>
        <end position="320"/>
    </location>
</feature>
<dbReference type="KEGG" id="hro:HELRODRAFT_169300"/>
<accession>T1F1R1</accession>
<name>T1F1R1_HELRO</name>
<feature type="compositionally biased region" description="Acidic residues" evidence="1">
    <location>
        <begin position="520"/>
        <end position="541"/>
    </location>
</feature>
<reference evidence="2 4" key="2">
    <citation type="journal article" date="2013" name="Nature">
        <title>Insights into bilaterian evolution from three spiralian genomes.</title>
        <authorList>
            <person name="Simakov O."/>
            <person name="Marletaz F."/>
            <person name="Cho S.J."/>
            <person name="Edsinger-Gonzales E."/>
            <person name="Havlak P."/>
            <person name="Hellsten U."/>
            <person name="Kuo D.H."/>
            <person name="Larsson T."/>
            <person name="Lv J."/>
            <person name="Arendt D."/>
            <person name="Savage R."/>
            <person name="Osoegawa K."/>
            <person name="de Jong P."/>
            <person name="Grimwood J."/>
            <person name="Chapman J.A."/>
            <person name="Shapiro H."/>
            <person name="Aerts A."/>
            <person name="Otillar R.P."/>
            <person name="Terry A.Y."/>
            <person name="Boore J.L."/>
            <person name="Grigoriev I.V."/>
            <person name="Lindberg D.R."/>
            <person name="Seaver E.C."/>
            <person name="Weisblat D.A."/>
            <person name="Putnam N.H."/>
            <person name="Rokhsar D.S."/>
        </authorList>
    </citation>
    <scope>NUCLEOTIDE SEQUENCE</scope>
</reference>
<dbReference type="HOGENOM" id="CLU_427794_0_0_1"/>
<dbReference type="EnsemblMetazoa" id="HelroT169300">
    <property type="protein sequence ID" value="HelroP169300"/>
    <property type="gene ID" value="HelroG169300"/>
</dbReference>
<gene>
    <name evidence="3" type="primary">20202761</name>
    <name evidence="2" type="ORF">HELRODRAFT_169300</name>
</gene>
<keyword evidence="4" id="KW-1185">Reference proteome</keyword>
<evidence type="ECO:0000256" key="1">
    <source>
        <dbReference type="SAM" id="MobiDB-lite"/>
    </source>
</evidence>
<dbReference type="InParanoid" id="T1F1R1"/>
<evidence type="ECO:0000313" key="2">
    <source>
        <dbReference type="EMBL" id="ESO08453.1"/>
    </source>
</evidence>
<dbReference type="CTD" id="20202761"/>
<dbReference type="EMBL" id="KB096080">
    <property type="protein sequence ID" value="ESO08453.1"/>
    <property type="molecule type" value="Genomic_DNA"/>
</dbReference>
<reference evidence="4" key="1">
    <citation type="submission" date="2012-12" db="EMBL/GenBank/DDBJ databases">
        <authorList>
            <person name="Hellsten U."/>
            <person name="Grimwood J."/>
            <person name="Chapman J.A."/>
            <person name="Shapiro H."/>
            <person name="Aerts A."/>
            <person name="Otillar R.P."/>
            <person name="Terry A.Y."/>
            <person name="Boore J.L."/>
            <person name="Simakov O."/>
            <person name="Marletaz F."/>
            <person name="Cho S.-J."/>
            <person name="Edsinger-Gonzales E."/>
            <person name="Havlak P."/>
            <person name="Kuo D.-H."/>
            <person name="Larsson T."/>
            <person name="Lv J."/>
            <person name="Arendt D."/>
            <person name="Savage R."/>
            <person name="Osoegawa K."/>
            <person name="de Jong P."/>
            <person name="Lindberg D.R."/>
            <person name="Seaver E.C."/>
            <person name="Weisblat D.A."/>
            <person name="Putnam N.H."/>
            <person name="Grigoriev I.V."/>
            <person name="Rokhsar D.S."/>
        </authorList>
    </citation>
    <scope>NUCLEOTIDE SEQUENCE</scope>
</reference>
<evidence type="ECO:0000313" key="4">
    <source>
        <dbReference type="Proteomes" id="UP000015101"/>
    </source>
</evidence>
<organism evidence="3 4">
    <name type="scientific">Helobdella robusta</name>
    <name type="common">Californian leech</name>
    <dbReference type="NCBI Taxonomy" id="6412"/>
    <lineage>
        <taxon>Eukaryota</taxon>
        <taxon>Metazoa</taxon>
        <taxon>Spiralia</taxon>
        <taxon>Lophotrochozoa</taxon>
        <taxon>Annelida</taxon>
        <taxon>Clitellata</taxon>
        <taxon>Hirudinea</taxon>
        <taxon>Rhynchobdellida</taxon>
        <taxon>Glossiphoniidae</taxon>
        <taxon>Helobdella</taxon>
    </lineage>
</organism>
<proteinExistence type="predicted"/>
<feature type="region of interest" description="Disordered" evidence="1">
    <location>
        <begin position="516"/>
        <end position="549"/>
    </location>
</feature>
<dbReference type="AlphaFoldDB" id="T1F1R1"/>
<feature type="compositionally biased region" description="Basic and acidic residues" evidence="1">
    <location>
        <begin position="404"/>
        <end position="421"/>
    </location>
</feature>
<feature type="compositionally biased region" description="Polar residues" evidence="1">
    <location>
        <begin position="215"/>
        <end position="234"/>
    </location>
</feature>
<feature type="region of interest" description="Disordered" evidence="1">
    <location>
        <begin position="213"/>
        <end position="471"/>
    </location>
</feature>
<dbReference type="Proteomes" id="UP000015101">
    <property type="component" value="Unassembled WGS sequence"/>
</dbReference>
<reference evidence="3" key="3">
    <citation type="submission" date="2015-06" db="UniProtKB">
        <authorList>
            <consortium name="EnsemblMetazoa"/>
        </authorList>
    </citation>
    <scope>IDENTIFICATION</scope>
</reference>
<dbReference type="EMBL" id="AMQM01003258">
    <property type="status" value="NOT_ANNOTATED_CDS"/>
    <property type="molecule type" value="Genomic_DNA"/>
</dbReference>
<protein>
    <submittedName>
        <fullName evidence="2 3">Uncharacterized protein</fullName>
    </submittedName>
</protein>
<evidence type="ECO:0000313" key="3">
    <source>
        <dbReference type="EnsemblMetazoa" id="HelroP169300"/>
    </source>
</evidence>